<evidence type="ECO:0000259" key="2">
    <source>
        <dbReference type="Pfam" id="PF07859"/>
    </source>
</evidence>
<name>A0AAV1EFT6_OLDCO</name>
<dbReference type="InterPro" id="IPR029058">
    <property type="entry name" value="AB_hydrolase_fold"/>
</dbReference>
<proteinExistence type="inferred from homology"/>
<reference evidence="3" key="1">
    <citation type="submission" date="2023-03" db="EMBL/GenBank/DDBJ databases">
        <authorList>
            <person name="Julca I."/>
        </authorList>
    </citation>
    <scope>NUCLEOTIDE SEQUENCE</scope>
</reference>
<dbReference type="InterPro" id="IPR050466">
    <property type="entry name" value="Carboxylest/Gibb_receptor"/>
</dbReference>
<dbReference type="SUPFAM" id="SSF53474">
    <property type="entry name" value="alpha/beta-Hydrolases"/>
    <property type="match status" value="1"/>
</dbReference>
<evidence type="ECO:0000256" key="1">
    <source>
        <dbReference type="ARBA" id="ARBA00010515"/>
    </source>
</evidence>
<dbReference type="PANTHER" id="PTHR23024">
    <property type="entry name" value="ARYLACETAMIDE DEACETYLASE"/>
    <property type="match status" value="1"/>
</dbReference>
<dbReference type="PANTHER" id="PTHR23024:SF551">
    <property type="entry name" value="2-HYDROXYISOFLAVANONE DEHYDRATASE-LIKE"/>
    <property type="match status" value="1"/>
</dbReference>
<dbReference type="EMBL" id="OX459126">
    <property type="protein sequence ID" value="CAI9118539.1"/>
    <property type="molecule type" value="Genomic_DNA"/>
</dbReference>
<dbReference type="AlphaFoldDB" id="A0AAV1EFT6"/>
<feature type="domain" description="Alpha/beta hydrolase fold-3" evidence="2">
    <location>
        <begin position="74"/>
        <end position="294"/>
    </location>
</feature>
<accession>A0AAV1EFT6</accession>
<evidence type="ECO:0000313" key="4">
    <source>
        <dbReference type="Proteomes" id="UP001161247"/>
    </source>
</evidence>
<dbReference type="Gene3D" id="3.40.50.1820">
    <property type="entry name" value="alpha/beta hydrolase"/>
    <property type="match status" value="1"/>
</dbReference>
<comment type="similarity">
    <text evidence="1">Belongs to the 'GDXG' lipolytic enzyme family.</text>
</comment>
<dbReference type="GO" id="GO:0016787">
    <property type="term" value="F:hydrolase activity"/>
    <property type="evidence" value="ECO:0007669"/>
    <property type="project" value="InterPro"/>
</dbReference>
<dbReference type="InterPro" id="IPR013094">
    <property type="entry name" value="AB_hydrolase_3"/>
</dbReference>
<organism evidence="3 4">
    <name type="scientific">Oldenlandia corymbosa var. corymbosa</name>
    <dbReference type="NCBI Taxonomy" id="529605"/>
    <lineage>
        <taxon>Eukaryota</taxon>
        <taxon>Viridiplantae</taxon>
        <taxon>Streptophyta</taxon>
        <taxon>Embryophyta</taxon>
        <taxon>Tracheophyta</taxon>
        <taxon>Spermatophyta</taxon>
        <taxon>Magnoliopsida</taxon>
        <taxon>eudicotyledons</taxon>
        <taxon>Gunneridae</taxon>
        <taxon>Pentapetalae</taxon>
        <taxon>asterids</taxon>
        <taxon>lamiids</taxon>
        <taxon>Gentianales</taxon>
        <taxon>Rubiaceae</taxon>
        <taxon>Rubioideae</taxon>
        <taxon>Spermacoceae</taxon>
        <taxon>Hedyotis-Oldenlandia complex</taxon>
        <taxon>Oldenlandia</taxon>
    </lineage>
</organism>
<sequence>MASESKEVELDFPPYLKVYKDGTVERLIKSPYVPPSLDDPITRISTKDIKISSNVSARIYLPKITDPNKKLPILVYIHGGGFFGSAFSLMDHQYVSQIVSKSNALTVSVEYRLAPEHLLPAAYEDSWAALQWVASHSVVDSEIEGGKETWLMDYGDFGKVFLGGFSAGANNVHNTAMKAGEEGLIGGVKILGAFMSCPGFCDSKTAKGSDKENELYRVWSFVYPSAPGGINSPLINPFADPNLAKIGCQKIFVCCTEKDELRDINLRYVDALKKSGWNGELELVDVEGEDHCFEAFDPFTEKAQSLISKIGSFIKG</sequence>
<dbReference type="Proteomes" id="UP001161247">
    <property type="component" value="Chromosome 9"/>
</dbReference>
<dbReference type="Pfam" id="PF07859">
    <property type="entry name" value="Abhydrolase_3"/>
    <property type="match status" value="1"/>
</dbReference>
<protein>
    <submittedName>
        <fullName evidence="3">OLC1v1020126C1</fullName>
    </submittedName>
</protein>
<keyword evidence="4" id="KW-1185">Reference proteome</keyword>
<gene>
    <name evidence="3" type="ORF">OLC1_LOCUS24378</name>
</gene>
<evidence type="ECO:0000313" key="3">
    <source>
        <dbReference type="EMBL" id="CAI9118539.1"/>
    </source>
</evidence>